<dbReference type="AlphaFoldDB" id="A0A9X6LN01"/>
<organism evidence="1 2">
    <name type="scientific">Bacillus thuringiensis subsp. higo</name>
    <dbReference type="NCBI Taxonomy" id="132266"/>
    <lineage>
        <taxon>Bacteria</taxon>
        <taxon>Bacillati</taxon>
        <taxon>Bacillota</taxon>
        <taxon>Bacilli</taxon>
        <taxon>Bacillales</taxon>
        <taxon>Bacillaceae</taxon>
        <taxon>Bacillus</taxon>
        <taxon>Bacillus cereus group</taxon>
    </lineage>
</organism>
<dbReference type="EMBL" id="MOOK01000131">
    <property type="protein sequence ID" value="OUB50111.1"/>
    <property type="molecule type" value="Genomic_DNA"/>
</dbReference>
<evidence type="ECO:0000313" key="1">
    <source>
        <dbReference type="EMBL" id="OUB50111.1"/>
    </source>
</evidence>
<name>A0A9X6LN01_BACUH</name>
<reference evidence="1 2" key="1">
    <citation type="submission" date="2016-10" db="EMBL/GenBank/DDBJ databases">
        <title>Comparative genomics of Bacillus thuringiensis reveals a path to pathogens against multiple invertebrate hosts.</title>
        <authorList>
            <person name="Zheng J."/>
            <person name="Gao Q."/>
            <person name="Liu H."/>
            <person name="Peng D."/>
            <person name="Ruan L."/>
            <person name="Sun M."/>
        </authorList>
    </citation>
    <scope>NUCLEOTIDE SEQUENCE [LARGE SCALE GENOMIC DNA]</scope>
    <source>
        <strain evidence="1">BGSC 4AU1</strain>
    </source>
</reference>
<protein>
    <submittedName>
        <fullName evidence="1">Uncharacterized protein</fullName>
    </submittedName>
</protein>
<proteinExistence type="predicted"/>
<evidence type="ECO:0000313" key="2">
    <source>
        <dbReference type="Proteomes" id="UP000194816"/>
    </source>
</evidence>
<accession>A0A9X6LN01</accession>
<gene>
    <name evidence="1" type="ORF">BK716_15510</name>
</gene>
<sequence length="194" mass="23063">MKLEIEKFISEVEFPEAAMSFIEEGILCYKVGAYRSSYIMSYLFFLNVVKYRALESTYAPNGVSDGEWEKKKSEMSNEEIWETKVYDLINAMDKNKVNSRYFKINKSRIAQMEYWRALRNDCAHSKDNLIAAAHVESFWLFVQSILPKLVINGSKEFLIRELEDYFDNVYFYNPKKVQEIVKSIPHLYKFRLMF</sequence>
<comment type="caution">
    <text evidence="1">The sequence shown here is derived from an EMBL/GenBank/DDBJ whole genome shotgun (WGS) entry which is preliminary data.</text>
</comment>
<dbReference type="RefSeq" id="WP_088114857.1">
    <property type="nucleotide sequence ID" value="NZ_MOOK01000131.1"/>
</dbReference>
<dbReference type="Proteomes" id="UP000194816">
    <property type="component" value="Unassembled WGS sequence"/>
</dbReference>